<dbReference type="EMBL" id="CP143423">
    <property type="protein sequence ID" value="WVX50652.1"/>
    <property type="molecule type" value="Genomic_DNA"/>
</dbReference>
<dbReference type="Gene3D" id="3.50.50.60">
    <property type="entry name" value="FAD/NAD(P)-binding domain"/>
    <property type="match status" value="1"/>
</dbReference>
<evidence type="ECO:0000313" key="2">
    <source>
        <dbReference type="EMBL" id="WVX50652.1"/>
    </source>
</evidence>
<proteinExistence type="predicted"/>
<dbReference type="SUPFAM" id="SSF160996">
    <property type="entry name" value="HI0933 insert domain-like"/>
    <property type="match status" value="1"/>
</dbReference>
<sequence>MISQTGLEGGGLYEVSRALRQDHRLYVDLLPDLTGEEVARRFARPRGKTSLSNHLRKTLKLDPAKLALALEYARPLPLEPMALAQRLKHLAIRYDGLHPLDQAISVAGGVAFEALTPELMLKDIPGVFCAGEMLDWEAPTGGYLINGCLATGRWAGRAAAAYVPETA</sequence>
<evidence type="ECO:0000313" key="3">
    <source>
        <dbReference type="Proteomes" id="UP001318682"/>
    </source>
</evidence>
<accession>A0ABZ2BZX9</accession>
<dbReference type="PANTHER" id="PTHR42887">
    <property type="entry name" value="OS12G0638800 PROTEIN"/>
    <property type="match status" value="1"/>
</dbReference>
<keyword evidence="3" id="KW-1185">Reference proteome</keyword>
<dbReference type="Gene3D" id="2.40.30.10">
    <property type="entry name" value="Translation factors"/>
    <property type="match status" value="1"/>
</dbReference>
<gene>
    <name evidence="2" type="ORF">ROLI_037510</name>
</gene>
<evidence type="ECO:0000259" key="1">
    <source>
        <dbReference type="Pfam" id="PF03486"/>
    </source>
</evidence>
<dbReference type="InterPro" id="IPR036188">
    <property type="entry name" value="FAD/NAD-bd_sf"/>
</dbReference>
<dbReference type="Gene3D" id="1.10.8.260">
    <property type="entry name" value="HI0933 insert domain-like"/>
    <property type="match status" value="1"/>
</dbReference>
<dbReference type="InterPro" id="IPR004792">
    <property type="entry name" value="BaiN-like"/>
</dbReference>
<name>A0ABZ2BZX9_9RHOB</name>
<organism evidence="2 3">
    <name type="scientific">Roseobacter fucihabitans</name>
    <dbReference type="NCBI Taxonomy" id="1537242"/>
    <lineage>
        <taxon>Bacteria</taxon>
        <taxon>Pseudomonadati</taxon>
        <taxon>Pseudomonadota</taxon>
        <taxon>Alphaproteobacteria</taxon>
        <taxon>Rhodobacterales</taxon>
        <taxon>Roseobacteraceae</taxon>
        <taxon>Roseobacter</taxon>
    </lineage>
</organism>
<reference evidence="3" key="1">
    <citation type="submission" date="2024-01" db="EMBL/GenBank/DDBJ databases">
        <title>Roseobacter fucihabitans sp. nov., isolated from the brown alga Fucus spiralis.</title>
        <authorList>
            <person name="Hahnke S."/>
            <person name="Berger M."/>
            <person name="Schlingloff A."/>
            <person name="Athale I."/>
            <person name="Neumann-Schaal M."/>
            <person name="Adenaya A."/>
            <person name="Poehlein A."/>
            <person name="Daniel R."/>
            <person name="Pertersen J."/>
            <person name="Brinkhoff T."/>
        </authorList>
    </citation>
    <scope>NUCLEOTIDE SEQUENCE [LARGE SCALE GENOMIC DNA]</scope>
    <source>
        <strain evidence="3">B14</strain>
    </source>
</reference>
<dbReference type="InterPro" id="IPR057661">
    <property type="entry name" value="RsdA/BaiN/AoA(So)_Rossmann"/>
</dbReference>
<dbReference type="PANTHER" id="PTHR42887:SF1">
    <property type="entry name" value="BLR3961 PROTEIN"/>
    <property type="match status" value="1"/>
</dbReference>
<dbReference type="InterPro" id="IPR023166">
    <property type="entry name" value="BaiN-like_dom_sf"/>
</dbReference>
<feature type="domain" description="RsdA/BaiN/AoA(So)-like Rossmann fold-like" evidence="1">
    <location>
        <begin position="83"/>
        <end position="157"/>
    </location>
</feature>
<protein>
    <recommendedName>
        <fullName evidence="1">RsdA/BaiN/AoA(So)-like Rossmann fold-like domain-containing protein</fullName>
    </recommendedName>
</protein>
<dbReference type="Proteomes" id="UP001318682">
    <property type="component" value="Chromosome"/>
</dbReference>
<dbReference type="Pfam" id="PF03486">
    <property type="entry name" value="HI0933_like"/>
    <property type="match status" value="1"/>
</dbReference>
<dbReference type="SUPFAM" id="SSF51905">
    <property type="entry name" value="FAD/NAD(P)-binding domain"/>
    <property type="match status" value="1"/>
</dbReference>